<organism evidence="2 3">
    <name type="scientific">Suillus fuscotomentosus</name>
    <dbReference type="NCBI Taxonomy" id="1912939"/>
    <lineage>
        <taxon>Eukaryota</taxon>
        <taxon>Fungi</taxon>
        <taxon>Dikarya</taxon>
        <taxon>Basidiomycota</taxon>
        <taxon>Agaricomycotina</taxon>
        <taxon>Agaricomycetes</taxon>
        <taxon>Agaricomycetidae</taxon>
        <taxon>Boletales</taxon>
        <taxon>Suillineae</taxon>
        <taxon>Suillaceae</taxon>
        <taxon>Suillus</taxon>
    </lineage>
</organism>
<dbReference type="Proteomes" id="UP001195769">
    <property type="component" value="Unassembled WGS sequence"/>
</dbReference>
<proteinExistence type="predicted"/>
<gene>
    <name evidence="2" type="ORF">F5891DRAFT_976805</name>
</gene>
<evidence type="ECO:0000313" key="3">
    <source>
        <dbReference type="Proteomes" id="UP001195769"/>
    </source>
</evidence>
<name>A0AAD4EE70_9AGAM</name>
<evidence type="ECO:0000256" key="1">
    <source>
        <dbReference type="SAM" id="Phobius"/>
    </source>
</evidence>
<keyword evidence="1" id="KW-1133">Transmembrane helix</keyword>
<dbReference type="EMBL" id="JABBWK010000009">
    <property type="protein sequence ID" value="KAG1904598.1"/>
    <property type="molecule type" value="Genomic_DNA"/>
</dbReference>
<accession>A0AAD4EE70</accession>
<reference evidence="2" key="1">
    <citation type="journal article" date="2020" name="New Phytol.">
        <title>Comparative genomics reveals dynamic genome evolution in host specialist ectomycorrhizal fungi.</title>
        <authorList>
            <person name="Lofgren L.A."/>
            <person name="Nguyen N.H."/>
            <person name="Vilgalys R."/>
            <person name="Ruytinx J."/>
            <person name="Liao H.L."/>
            <person name="Branco S."/>
            <person name="Kuo A."/>
            <person name="LaButti K."/>
            <person name="Lipzen A."/>
            <person name="Andreopoulos W."/>
            <person name="Pangilinan J."/>
            <person name="Riley R."/>
            <person name="Hundley H."/>
            <person name="Na H."/>
            <person name="Barry K."/>
            <person name="Grigoriev I.V."/>
            <person name="Stajich J.E."/>
            <person name="Kennedy P.G."/>
        </authorList>
    </citation>
    <scope>NUCLEOTIDE SEQUENCE</scope>
    <source>
        <strain evidence="2">FC203</strain>
    </source>
</reference>
<keyword evidence="1" id="KW-0812">Transmembrane</keyword>
<sequence>MVVEKSFKRRGMSYLITEIKLLAVIVYTCDNEDGALSDLLPMEPAMIFKTSTSPLPSSASTQTRVNEDAVEAVNLCRESLKALPSQHPDIKSTCLVSKCNTTLPTYHSLQITSDWHRDTLLRGFPYRIMTAWNWVTAAERQSYICTRGLQQFRPYLAAIIKYVAKALYENMFKDLKDGCFMDCTKAAWAHAVKTKVPLEQRMFIHIGVVPAALFLSGTILQVLYFSFSIEL</sequence>
<comment type="caution">
    <text evidence="2">The sequence shown here is derived from an EMBL/GenBank/DDBJ whole genome shotgun (WGS) entry which is preliminary data.</text>
</comment>
<dbReference type="GeneID" id="64670948"/>
<feature type="transmembrane region" description="Helical" evidence="1">
    <location>
        <begin position="203"/>
        <end position="227"/>
    </location>
</feature>
<evidence type="ECO:0000313" key="2">
    <source>
        <dbReference type="EMBL" id="KAG1904598.1"/>
    </source>
</evidence>
<keyword evidence="1" id="KW-0472">Membrane</keyword>
<dbReference type="AlphaFoldDB" id="A0AAD4EE70"/>
<protein>
    <submittedName>
        <fullName evidence="2">Uncharacterized protein</fullName>
    </submittedName>
</protein>
<keyword evidence="3" id="KW-1185">Reference proteome</keyword>
<dbReference type="RefSeq" id="XP_041230173.1">
    <property type="nucleotide sequence ID" value="XM_041376650.1"/>
</dbReference>